<keyword evidence="6 8" id="KW-0408">Iron</keyword>
<accession>A0A2S7Y1E8</accession>
<dbReference type="SUPFAM" id="SSF48264">
    <property type="entry name" value="Cytochrome P450"/>
    <property type="match status" value="1"/>
</dbReference>
<keyword evidence="5 9" id="KW-0560">Oxidoreductase</keyword>
<dbReference type="OrthoDB" id="4870445at2759"/>
<sequence length="477" mass="53851">MLITVYNVFLHPLRKFPGPWLYTLTSIPHTRLTLSGLSHKKHLELHLKYGAVVRIAPNMLSFNHPDAMKDLRGHRKAGEPEHGKDPISIRFNLDNIVGSNREHHTRFRRALAHGFSSQAMLEQEPTFKAYVDQLLGRLEENSSDGTVAVDIASWYTFTAFDLIGDLAFGESFGCLDNSNYHPWVALTFQSLKSLAFNIEIGRYPTIAMLVQLLPRGIFSKFAENKKLSSAKVRKRLDSGSNRPDFIGKITEGSRSKPTEMSFEELASNASVLIVAGSETTATLLSAAIYFLTKNPQAFAMLAEEIRGAFTNKDEIGLITTQGLPYMQAVLDEALRLYPPVAGGGSPRKVAKGGVQIAGYFVPENTLVENDMWALHHNPKYFAQPESFVPERWLGHKEFQDDQLGAVKPFSIGPRNCIGMNLAYSEMRMILARTIWEFDIRLCESSRNWYDESRVYLAWQRPPLHVYLVSRNKENEQL</sequence>
<evidence type="ECO:0000256" key="3">
    <source>
        <dbReference type="ARBA" id="ARBA00022617"/>
    </source>
</evidence>
<evidence type="ECO:0000256" key="5">
    <source>
        <dbReference type="ARBA" id="ARBA00023002"/>
    </source>
</evidence>
<dbReference type="InterPro" id="IPR002401">
    <property type="entry name" value="Cyt_P450_E_grp-I"/>
</dbReference>
<gene>
    <name evidence="10" type="ORF">BB8028_0002g00060</name>
</gene>
<dbReference type="PRINTS" id="PR00463">
    <property type="entry name" value="EP450I"/>
</dbReference>
<comment type="cofactor">
    <cofactor evidence="1 8">
        <name>heme</name>
        <dbReference type="ChEBI" id="CHEBI:30413"/>
    </cofactor>
</comment>
<dbReference type="GO" id="GO:0005506">
    <property type="term" value="F:iron ion binding"/>
    <property type="evidence" value="ECO:0007669"/>
    <property type="project" value="InterPro"/>
</dbReference>
<evidence type="ECO:0000313" key="10">
    <source>
        <dbReference type="EMBL" id="PQK09682.1"/>
    </source>
</evidence>
<dbReference type="GO" id="GO:0004497">
    <property type="term" value="F:monooxygenase activity"/>
    <property type="evidence" value="ECO:0007669"/>
    <property type="project" value="UniProtKB-KW"/>
</dbReference>
<evidence type="ECO:0000256" key="1">
    <source>
        <dbReference type="ARBA" id="ARBA00001971"/>
    </source>
</evidence>
<dbReference type="PANTHER" id="PTHR24305:SF230">
    <property type="entry name" value="P450, PUTATIVE (EUROFUNG)-RELATED"/>
    <property type="match status" value="1"/>
</dbReference>
<keyword evidence="7 9" id="KW-0503">Monooxygenase</keyword>
<evidence type="ECO:0000256" key="2">
    <source>
        <dbReference type="ARBA" id="ARBA00010617"/>
    </source>
</evidence>
<dbReference type="InterPro" id="IPR050121">
    <property type="entry name" value="Cytochrome_P450_monoxygenase"/>
</dbReference>
<name>A0A2S7Y1E8_BEABA</name>
<proteinExistence type="inferred from homology"/>
<dbReference type="GO" id="GO:0020037">
    <property type="term" value="F:heme binding"/>
    <property type="evidence" value="ECO:0007669"/>
    <property type="project" value="InterPro"/>
</dbReference>
<comment type="caution">
    <text evidence="10">The sequence shown here is derived from an EMBL/GenBank/DDBJ whole genome shotgun (WGS) entry which is preliminary data.</text>
</comment>
<reference evidence="10 11" key="1">
    <citation type="submission" date="2016-07" db="EMBL/GenBank/DDBJ databases">
        <title>Comparative genomics of the entomopathogenic fungus Beauveria bassiana.</title>
        <authorList>
            <person name="Valero Jimenez C.A."/>
            <person name="Zwaan B.J."/>
            <person name="Van Kan J.A."/>
            <person name="Takken W."/>
            <person name="Debets A.J."/>
            <person name="Schoustra S.E."/>
            <person name="Koenraadt C.J."/>
        </authorList>
    </citation>
    <scope>NUCLEOTIDE SEQUENCE [LARGE SCALE GENOMIC DNA]</scope>
    <source>
        <strain evidence="10 11">ARSEF 8028</strain>
    </source>
</reference>
<dbReference type="CDD" id="cd11058">
    <property type="entry name" value="CYP60B-like"/>
    <property type="match status" value="1"/>
</dbReference>
<dbReference type="InterPro" id="IPR036396">
    <property type="entry name" value="Cyt_P450_sf"/>
</dbReference>
<protein>
    <recommendedName>
        <fullName evidence="12">Isotrichodermin C-15 hydroxylase</fullName>
    </recommendedName>
</protein>
<evidence type="ECO:0000256" key="9">
    <source>
        <dbReference type="RuleBase" id="RU000461"/>
    </source>
</evidence>
<dbReference type="AlphaFoldDB" id="A0A2S7Y1E8"/>
<dbReference type="Pfam" id="PF00067">
    <property type="entry name" value="p450"/>
    <property type="match status" value="1"/>
</dbReference>
<evidence type="ECO:0000256" key="6">
    <source>
        <dbReference type="ARBA" id="ARBA00023004"/>
    </source>
</evidence>
<dbReference type="EMBL" id="JRHA01000002">
    <property type="protein sequence ID" value="PQK09682.1"/>
    <property type="molecule type" value="Genomic_DNA"/>
</dbReference>
<dbReference type="Proteomes" id="UP000237441">
    <property type="component" value="Unassembled WGS sequence"/>
</dbReference>
<evidence type="ECO:0000256" key="7">
    <source>
        <dbReference type="ARBA" id="ARBA00023033"/>
    </source>
</evidence>
<dbReference type="PRINTS" id="PR00385">
    <property type="entry name" value="P450"/>
</dbReference>
<dbReference type="InterPro" id="IPR017972">
    <property type="entry name" value="Cyt_P450_CS"/>
</dbReference>
<comment type="similarity">
    <text evidence="2 9">Belongs to the cytochrome P450 family.</text>
</comment>
<keyword evidence="4 8" id="KW-0479">Metal-binding</keyword>
<dbReference type="Gene3D" id="1.10.630.10">
    <property type="entry name" value="Cytochrome P450"/>
    <property type="match status" value="1"/>
</dbReference>
<evidence type="ECO:0000256" key="4">
    <source>
        <dbReference type="ARBA" id="ARBA00022723"/>
    </source>
</evidence>
<feature type="binding site" description="axial binding residue" evidence="8">
    <location>
        <position position="416"/>
    </location>
    <ligand>
        <name>heme</name>
        <dbReference type="ChEBI" id="CHEBI:30413"/>
    </ligand>
    <ligandPart>
        <name>Fe</name>
        <dbReference type="ChEBI" id="CHEBI:18248"/>
    </ligandPart>
</feature>
<dbReference type="PANTHER" id="PTHR24305">
    <property type="entry name" value="CYTOCHROME P450"/>
    <property type="match status" value="1"/>
</dbReference>
<evidence type="ECO:0008006" key="12">
    <source>
        <dbReference type="Google" id="ProtNLM"/>
    </source>
</evidence>
<evidence type="ECO:0000256" key="8">
    <source>
        <dbReference type="PIRSR" id="PIRSR602401-1"/>
    </source>
</evidence>
<keyword evidence="3 8" id="KW-0349">Heme</keyword>
<organism evidence="10 11">
    <name type="scientific">Beauveria bassiana</name>
    <name type="common">White muscardine disease fungus</name>
    <name type="synonym">Tritirachium shiotae</name>
    <dbReference type="NCBI Taxonomy" id="176275"/>
    <lineage>
        <taxon>Eukaryota</taxon>
        <taxon>Fungi</taxon>
        <taxon>Dikarya</taxon>
        <taxon>Ascomycota</taxon>
        <taxon>Pezizomycotina</taxon>
        <taxon>Sordariomycetes</taxon>
        <taxon>Hypocreomycetidae</taxon>
        <taxon>Hypocreales</taxon>
        <taxon>Cordycipitaceae</taxon>
        <taxon>Beauveria</taxon>
    </lineage>
</organism>
<dbReference type="InterPro" id="IPR001128">
    <property type="entry name" value="Cyt_P450"/>
</dbReference>
<dbReference type="PROSITE" id="PS00086">
    <property type="entry name" value="CYTOCHROME_P450"/>
    <property type="match status" value="1"/>
</dbReference>
<evidence type="ECO:0000313" key="11">
    <source>
        <dbReference type="Proteomes" id="UP000237441"/>
    </source>
</evidence>
<dbReference type="GO" id="GO:0016705">
    <property type="term" value="F:oxidoreductase activity, acting on paired donors, with incorporation or reduction of molecular oxygen"/>
    <property type="evidence" value="ECO:0007669"/>
    <property type="project" value="InterPro"/>
</dbReference>